<dbReference type="PANTHER" id="PTHR30514:SF1">
    <property type="entry name" value="HTH-TYPE TRANSCRIPTIONAL REGULATOR HEXR-RELATED"/>
    <property type="match status" value="1"/>
</dbReference>
<name>A0A7K1V4Q8_9NOCA</name>
<dbReference type="InterPro" id="IPR000281">
    <property type="entry name" value="HTH_RpiR"/>
</dbReference>
<dbReference type="AlphaFoldDB" id="A0A7K1V4Q8"/>
<dbReference type="Pfam" id="PF01418">
    <property type="entry name" value="HTH_6"/>
    <property type="match status" value="1"/>
</dbReference>
<dbReference type="PROSITE" id="PS51071">
    <property type="entry name" value="HTH_RPIR"/>
    <property type="match status" value="1"/>
</dbReference>
<evidence type="ECO:0000256" key="2">
    <source>
        <dbReference type="ARBA" id="ARBA00023125"/>
    </source>
</evidence>
<dbReference type="Pfam" id="PF01380">
    <property type="entry name" value="SIS"/>
    <property type="match status" value="1"/>
</dbReference>
<dbReference type="Proteomes" id="UP000466794">
    <property type="component" value="Unassembled WGS sequence"/>
</dbReference>
<comment type="caution">
    <text evidence="6">The sequence shown here is derived from an EMBL/GenBank/DDBJ whole genome shotgun (WGS) entry which is preliminary data.</text>
</comment>
<evidence type="ECO:0000313" key="7">
    <source>
        <dbReference type="Proteomes" id="UP000466794"/>
    </source>
</evidence>
<evidence type="ECO:0000259" key="4">
    <source>
        <dbReference type="PROSITE" id="PS51071"/>
    </source>
</evidence>
<dbReference type="InterPro" id="IPR047640">
    <property type="entry name" value="RpiR-like"/>
</dbReference>
<dbReference type="GO" id="GO:0097367">
    <property type="term" value="F:carbohydrate derivative binding"/>
    <property type="evidence" value="ECO:0007669"/>
    <property type="project" value="InterPro"/>
</dbReference>
<dbReference type="InterPro" id="IPR036388">
    <property type="entry name" value="WH-like_DNA-bd_sf"/>
</dbReference>
<protein>
    <submittedName>
        <fullName evidence="6">SIS domain-containing protein</fullName>
    </submittedName>
</protein>
<gene>
    <name evidence="6" type="ORF">GPX89_29780</name>
</gene>
<dbReference type="InterPro" id="IPR046348">
    <property type="entry name" value="SIS_dom_sf"/>
</dbReference>
<evidence type="ECO:0000313" key="6">
    <source>
        <dbReference type="EMBL" id="MVU81419.1"/>
    </source>
</evidence>
<dbReference type="RefSeq" id="WP_157391000.1">
    <property type="nucleotide sequence ID" value="NZ_WRPP01000006.1"/>
</dbReference>
<keyword evidence="7" id="KW-1185">Reference proteome</keyword>
<dbReference type="Gene3D" id="3.40.50.10490">
    <property type="entry name" value="Glucose-6-phosphate isomerase like protein, domain 1"/>
    <property type="match status" value="1"/>
</dbReference>
<dbReference type="InterPro" id="IPR001347">
    <property type="entry name" value="SIS_dom"/>
</dbReference>
<reference evidence="6 7" key="1">
    <citation type="submission" date="2019-12" db="EMBL/GenBank/DDBJ databases">
        <title>Nocardia sp. nov. ET3-3 isolated from soil.</title>
        <authorList>
            <person name="Kanchanasin P."/>
            <person name="Tanasupawat S."/>
            <person name="Yuki M."/>
            <person name="Kudo T."/>
        </authorList>
    </citation>
    <scope>NUCLEOTIDE SEQUENCE [LARGE SCALE GENOMIC DNA]</scope>
    <source>
        <strain evidence="6 7">ET3-3</strain>
    </source>
</reference>
<keyword evidence="2" id="KW-0238">DNA-binding</keyword>
<dbReference type="InterPro" id="IPR009057">
    <property type="entry name" value="Homeodomain-like_sf"/>
</dbReference>
<organism evidence="6 7">
    <name type="scientific">Nocardia terrae</name>
    <dbReference type="NCBI Taxonomy" id="2675851"/>
    <lineage>
        <taxon>Bacteria</taxon>
        <taxon>Bacillati</taxon>
        <taxon>Actinomycetota</taxon>
        <taxon>Actinomycetes</taxon>
        <taxon>Mycobacteriales</taxon>
        <taxon>Nocardiaceae</taxon>
        <taxon>Nocardia</taxon>
    </lineage>
</organism>
<dbReference type="GO" id="GO:0003677">
    <property type="term" value="F:DNA binding"/>
    <property type="evidence" value="ECO:0007669"/>
    <property type="project" value="UniProtKB-KW"/>
</dbReference>
<feature type="domain" description="SIS" evidence="5">
    <location>
        <begin position="129"/>
        <end position="267"/>
    </location>
</feature>
<dbReference type="SUPFAM" id="SSF53697">
    <property type="entry name" value="SIS domain"/>
    <property type="match status" value="1"/>
</dbReference>
<keyword evidence="1" id="KW-0805">Transcription regulation</keyword>
<proteinExistence type="predicted"/>
<keyword evidence="3" id="KW-0804">Transcription</keyword>
<accession>A0A7K1V4Q8</accession>
<dbReference type="EMBL" id="WRPP01000006">
    <property type="protein sequence ID" value="MVU81419.1"/>
    <property type="molecule type" value="Genomic_DNA"/>
</dbReference>
<dbReference type="CDD" id="cd05013">
    <property type="entry name" value="SIS_RpiR"/>
    <property type="match status" value="1"/>
</dbReference>
<dbReference type="GO" id="GO:1901135">
    <property type="term" value="P:carbohydrate derivative metabolic process"/>
    <property type="evidence" value="ECO:0007669"/>
    <property type="project" value="InterPro"/>
</dbReference>
<evidence type="ECO:0000256" key="3">
    <source>
        <dbReference type="ARBA" id="ARBA00023163"/>
    </source>
</evidence>
<dbReference type="InterPro" id="IPR035472">
    <property type="entry name" value="RpiR-like_SIS"/>
</dbReference>
<dbReference type="Gene3D" id="1.10.10.10">
    <property type="entry name" value="Winged helix-like DNA-binding domain superfamily/Winged helix DNA-binding domain"/>
    <property type="match status" value="1"/>
</dbReference>
<dbReference type="PANTHER" id="PTHR30514">
    <property type="entry name" value="GLUCOKINASE"/>
    <property type="match status" value="1"/>
</dbReference>
<dbReference type="SUPFAM" id="SSF46689">
    <property type="entry name" value="Homeodomain-like"/>
    <property type="match status" value="1"/>
</dbReference>
<feature type="domain" description="HTH rpiR-type" evidence="4">
    <location>
        <begin position="8"/>
        <end position="84"/>
    </location>
</feature>
<dbReference type="PROSITE" id="PS51464">
    <property type="entry name" value="SIS"/>
    <property type="match status" value="1"/>
</dbReference>
<sequence>MSAVSAGDDVRTRLLAAIPRLSPSGLKVARVIQHDPSGVAQLTVNQLAEQSRTSTSAVVRLAKTLGYDGYPQLRLALAAAGSEDGSPVFATDIHAADELSKVLHKLTAFETEGMLATAELADPAALEAVVDALAGARRVQLIGIGASGLVAMDLAQKLTRIGMWCSACTSEDDALVQASLLEAGDVIVAFSHSGETAGIVEAVEHASRATTVAVTAGDRSKLARAAQHTVLVAGREDGFRSAALASRMSQLLIVDTLYVGVLQRTPSAHAALHRTYDAVANRRTKGVR</sequence>
<dbReference type="GO" id="GO:0003700">
    <property type="term" value="F:DNA-binding transcription factor activity"/>
    <property type="evidence" value="ECO:0007669"/>
    <property type="project" value="InterPro"/>
</dbReference>
<evidence type="ECO:0000259" key="5">
    <source>
        <dbReference type="PROSITE" id="PS51464"/>
    </source>
</evidence>
<evidence type="ECO:0000256" key="1">
    <source>
        <dbReference type="ARBA" id="ARBA00023015"/>
    </source>
</evidence>